<name>A0ABS2FIN9_9CLOT</name>
<feature type="transmembrane region" description="Helical" evidence="8">
    <location>
        <begin position="308"/>
        <end position="326"/>
    </location>
</feature>
<dbReference type="EMBL" id="JACJLL010000066">
    <property type="protein sequence ID" value="MBM6819851.1"/>
    <property type="molecule type" value="Genomic_DNA"/>
</dbReference>
<dbReference type="Proteomes" id="UP000767334">
    <property type="component" value="Unassembled WGS sequence"/>
</dbReference>
<evidence type="ECO:0000256" key="1">
    <source>
        <dbReference type="ARBA" id="ARBA00004651"/>
    </source>
</evidence>
<comment type="similarity">
    <text evidence="2">Belongs to the binding-protein-dependent transport system permease family. FecCD subfamily.</text>
</comment>
<reference evidence="9 10" key="1">
    <citation type="journal article" date="2021" name="Sci. Rep.">
        <title>The distribution of antibiotic resistance genes in chicken gut microbiota commensals.</title>
        <authorList>
            <person name="Juricova H."/>
            <person name="Matiasovicova J."/>
            <person name="Kubasova T."/>
            <person name="Cejkova D."/>
            <person name="Rychlik I."/>
        </authorList>
    </citation>
    <scope>NUCLEOTIDE SEQUENCE [LARGE SCALE GENOMIC DNA]</scope>
    <source>
        <strain evidence="9 10">An435</strain>
    </source>
</reference>
<dbReference type="Gene3D" id="1.10.3470.10">
    <property type="entry name" value="ABC transporter involved in vitamin B12 uptake, BtuC"/>
    <property type="match status" value="1"/>
</dbReference>
<feature type="transmembrane region" description="Helical" evidence="8">
    <location>
        <begin position="238"/>
        <end position="265"/>
    </location>
</feature>
<dbReference type="PANTHER" id="PTHR30472">
    <property type="entry name" value="FERRIC ENTEROBACTIN TRANSPORT SYSTEM PERMEASE PROTEIN"/>
    <property type="match status" value="1"/>
</dbReference>
<evidence type="ECO:0000256" key="5">
    <source>
        <dbReference type="ARBA" id="ARBA00022692"/>
    </source>
</evidence>
<protein>
    <submittedName>
        <fullName evidence="9">Iron ABC transporter permease</fullName>
    </submittedName>
</protein>
<feature type="transmembrane region" description="Helical" evidence="8">
    <location>
        <begin position="277"/>
        <end position="296"/>
    </location>
</feature>
<dbReference type="SUPFAM" id="SSF81345">
    <property type="entry name" value="ABC transporter involved in vitamin B12 uptake, BtuC"/>
    <property type="match status" value="1"/>
</dbReference>
<dbReference type="InterPro" id="IPR000522">
    <property type="entry name" value="ABC_transptr_permease_BtuC"/>
</dbReference>
<comment type="caution">
    <text evidence="9">The sequence shown here is derived from an EMBL/GenBank/DDBJ whole genome shotgun (WGS) entry which is preliminary data.</text>
</comment>
<evidence type="ECO:0000256" key="7">
    <source>
        <dbReference type="ARBA" id="ARBA00023136"/>
    </source>
</evidence>
<keyword evidence="7 8" id="KW-0472">Membrane</keyword>
<evidence type="ECO:0000313" key="10">
    <source>
        <dbReference type="Proteomes" id="UP000767334"/>
    </source>
</evidence>
<feature type="transmembrane region" description="Helical" evidence="8">
    <location>
        <begin position="120"/>
        <end position="140"/>
    </location>
</feature>
<dbReference type="CDD" id="cd06550">
    <property type="entry name" value="TM_ABC_iron-siderophores_like"/>
    <property type="match status" value="1"/>
</dbReference>
<dbReference type="PANTHER" id="PTHR30472:SF24">
    <property type="entry name" value="FERRIC ENTEROBACTIN TRANSPORT SYSTEM PERMEASE PROTEIN FEPG"/>
    <property type="match status" value="1"/>
</dbReference>
<evidence type="ECO:0000256" key="4">
    <source>
        <dbReference type="ARBA" id="ARBA00022475"/>
    </source>
</evidence>
<evidence type="ECO:0000256" key="6">
    <source>
        <dbReference type="ARBA" id="ARBA00022989"/>
    </source>
</evidence>
<organism evidence="9 10">
    <name type="scientific">Clostridium saudiense</name>
    <dbReference type="NCBI Taxonomy" id="1414720"/>
    <lineage>
        <taxon>Bacteria</taxon>
        <taxon>Bacillati</taxon>
        <taxon>Bacillota</taxon>
        <taxon>Clostridia</taxon>
        <taxon>Eubacteriales</taxon>
        <taxon>Clostridiaceae</taxon>
        <taxon>Clostridium</taxon>
    </lineage>
</organism>
<keyword evidence="10" id="KW-1185">Reference proteome</keyword>
<keyword evidence="4" id="KW-1003">Cell membrane</keyword>
<sequence length="335" mass="34994">MKKKAKSIIKVTSVILILSCILCVLALISISIGSARYSLSDIITNLLTEESNPIKIIIYNLRLPRIISAILIGAALSVAGALLQAVMRNPLADPGTIGVSAGAGTAATTILLLFPHMTTAVPIFAFGGAALACGLIYLLAWKGGIDPVRIILSGVAINSVLGGYNGFLQMLYSDNLQGVLGFMNGSLSGRSWSDVKTLVIYVIIGLLLAIICIKSANALQLGDEMAKNLGINVNLSRIFLSAVSAFLAAATVSVAGMIGFVGLVVPHIARMIVGSDYKIMIPTSMLLGAVVLLFADTVGRTLVPGMDIPVGTIMSMVGGPFFLYMLRKKGKISGN</sequence>
<evidence type="ECO:0000313" key="9">
    <source>
        <dbReference type="EMBL" id="MBM6819851.1"/>
    </source>
</evidence>
<accession>A0ABS2FIN9</accession>
<dbReference type="InterPro" id="IPR037294">
    <property type="entry name" value="ABC_BtuC-like"/>
</dbReference>
<feature type="transmembrane region" description="Helical" evidence="8">
    <location>
        <begin position="64"/>
        <end position="83"/>
    </location>
</feature>
<dbReference type="Pfam" id="PF01032">
    <property type="entry name" value="FecCD"/>
    <property type="match status" value="1"/>
</dbReference>
<feature type="transmembrane region" description="Helical" evidence="8">
    <location>
        <begin position="95"/>
        <end position="114"/>
    </location>
</feature>
<gene>
    <name evidence="9" type="ORF">H6A19_10975</name>
</gene>
<feature type="transmembrane region" description="Helical" evidence="8">
    <location>
        <begin position="198"/>
        <end position="218"/>
    </location>
</feature>
<comment type="subcellular location">
    <subcellularLocation>
        <location evidence="1">Cell membrane</location>
        <topology evidence="1">Multi-pass membrane protein</topology>
    </subcellularLocation>
</comment>
<keyword evidence="3" id="KW-0813">Transport</keyword>
<dbReference type="RefSeq" id="WP_195515008.1">
    <property type="nucleotide sequence ID" value="NZ_JACJLL010000066.1"/>
</dbReference>
<evidence type="ECO:0000256" key="2">
    <source>
        <dbReference type="ARBA" id="ARBA00007935"/>
    </source>
</evidence>
<proteinExistence type="inferred from homology"/>
<evidence type="ECO:0000256" key="3">
    <source>
        <dbReference type="ARBA" id="ARBA00022448"/>
    </source>
</evidence>
<evidence type="ECO:0000256" key="8">
    <source>
        <dbReference type="SAM" id="Phobius"/>
    </source>
</evidence>
<keyword evidence="6 8" id="KW-1133">Transmembrane helix</keyword>
<keyword evidence="5 8" id="KW-0812">Transmembrane</keyword>